<comment type="caution">
    <text evidence="2">The sequence shown here is derived from an EMBL/GenBank/DDBJ whole genome shotgun (WGS) entry which is preliminary data.</text>
</comment>
<accession>A0AAD2JN90</accession>
<dbReference type="AlphaFoldDB" id="A0AAD2JN90"/>
<keyword evidence="3" id="KW-1185">Reference proteome</keyword>
<dbReference type="SUPFAM" id="SSF52141">
    <property type="entry name" value="Uracil-DNA glycosylase-like"/>
    <property type="match status" value="1"/>
</dbReference>
<dbReference type="Proteomes" id="UP001295423">
    <property type="component" value="Unassembled WGS sequence"/>
</dbReference>
<feature type="compositionally biased region" description="Polar residues" evidence="1">
    <location>
        <begin position="16"/>
        <end position="28"/>
    </location>
</feature>
<evidence type="ECO:0000313" key="3">
    <source>
        <dbReference type="Proteomes" id="UP001295423"/>
    </source>
</evidence>
<gene>
    <name evidence="2" type="ORF">CYCCA115_LOCUS22089</name>
</gene>
<protein>
    <recommendedName>
        <fullName evidence="4">Uracil-DNA glycosylase-like domain-containing protein</fullName>
    </recommendedName>
</protein>
<reference evidence="2" key="1">
    <citation type="submission" date="2023-08" db="EMBL/GenBank/DDBJ databases">
        <authorList>
            <person name="Audoor S."/>
            <person name="Bilcke G."/>
        </authorList>
    </citation>
    <scope>NUCLEOTIDE SEQUENCE</scope>
</reference>
<dbReference type="InterPro" id="IPR036895">
    <property type="entry name" value="Uracil-DNA_glycosylase-like_sf"/>
</dbReference>
<dbReference type="EMBL" id="CAKOGP040002291">
    <property type="protein sequence ID" value="CAJ1966506.1"/>
    <property type="molecule type" value="Genomic_DNA"/>
</dbReference>
<dbReference type="Gene3D" id="3.40.470.10">
    <property type="entry name" value="Uracil-DNA glycosylase-like domain"/>
    <property type="match status" value="1"/>
</dbReference>
<proteinExistence type="predicted"/>
<feature type="compositionally biased region" description="Basic residues" evidence="1">
    <location>
        <begin position="61"/>
        <end position="73"/>
    </location>
</feature>
<feature type="compositionally biased region" description="Low complexity" evidence="1">
    <location>
        <begin position="50"/>
        <end position="60"/>
    </location>
</feature>
<organism evidence="2 3">
    <name type="scientific">Cylindrotheca closterium</name>
    <dbReference type="NCBI Taxonomy" id="2856"/>
    <lineage>
        <taxon>Eukaryota</taxon>
        <taxon>Sar</taxon>
        <taxon>Stramenopiles</taxon>
        <taxon>Ochrophyta</taxon>
        <taxon>Bacillariophyta</taxon>
        <taxon>Bacillariophyceae</taxon>
        <taxon>Bacillariophycidae</taxon>
        <taxon>Bacillariales</taxon>
        <taxon>Bacillariaceae</taxon>
        <taxon>Cylindrotheca</taxon>
    </lineage>
</organism>
<evidence type="ECO:0008006" key="4">
    <source>
        <dbReference type="Google" id="ProtNLM"/>
    </source>
</evidence>
<evidence type="ECO:0000313" key="2">
    <source>
        <dbReference type="EMBL" id="CAJ1966506.1"/>
    </source>
</evidence>
<name>A0AAD2JN90_9STRA</name>
<dbReference type="CDD" id="cd10032">
    <property type="entry name" value="UDG-F6_HDG"/>
    <property type="match status" value="1"/>
</dbReference>
<evidence type="ECO:0000256" key="1">
    <source>
        <dbReference type="SAM" id="MobiDB-lite"/>
    </source>
</evidence>
<feature type="region of interest" description="Disordered" evidence="1">
    <location>
        <begin position="14"/>
        <end position="83"/>
    </location>
</feature>
<sequence>MVVTRSFFAQFAHNPVNDQDANITSTPAGHSPRWNRVTPTSTPEKKRKSSGSSDESSTSTPKKKSSPKKKRAKSGPTPSTSSFDAVTAANFTKSNQVIPPVHTLLLGTHPSVQSLKENRYYGHPMNAFWWIAGDCLGFRRAEGLKTNGEPYGFASHLRYNESQIVPYEQQLEKLCFSGFALWDIVKECQRPGSLDSDITQEVPNDIRGFCKLHPNIKRIVFSNGGTACSFFKKHFKEWLDSGELVPSQHKASQDAFKKWTKNMKPKTKRPGGRDKHQIECIVALAVSPAAAKYTYDEKRDFWEEHVYQPGLKDLEAAHIVANDG</sequence>